<comment type="function">
    <text evidence="1">Involved in the catabolism of quinolinic acid (QA).</text>
</comment>
<feature type="binding site" evidence="10">
    <location>
        <position position="98"/>
    </location>
    <ligand>
        <name>substrate</name>
    </ligand>
</feature>
<dbReference type="RefSeq" id="WP_010654148.1">
    <property type="nucleotide sequence ID" value="NZ_JAPHOO010000001.1"/>
</dbReference>
<name>A0A377GBM9_9GAMM</name>
<dbReference type="SUPFAM" id="SSF51690">
    <property type="entry name" value="Nicotinate/Quinolinate PRTase C-terminal domain-like"/>
    <property type="match status" value="1"/>
</dbReference>
<comment type="pathway">
    <text evidence="2">Cofactor biosynthesis; NAD(+) biosynthesis; nicotinate D-ribonucleotide from quinolinate: step 1/1.</text>
</comment>
<evidence type="ECO:0000313" key="14">
    <source>
        <dbReference type="Proteomes" id="UP000254554"/>
    </source>
</evidence>
<evidence type="ECO:0000259" key="12">
    <source>
        <dbReference type="Pfam" id="PF02749"/>
    </source>
</evidence>
<feature type="domain" description="Quinolinate phosphoribosyl transferase N-terminal" evidence="12">
    <location>
        <begin position="24"/>
        <end position="108"/>
    </location>
</feature>
<dbReference type="GO" id="GO:0004514">
    <property type="term" value="F:nicotinate-nucleotide diphosphorylase (carboxylating) activity"/>
    <property type="evidence" value="ECO:0007669"/>
    <property type="project" value="UniProtKB-EC"/>
</dbReference>
<organism evidence="13 14">
    <name type="scientific">Fluoribacter dumoffii</name>
    <dbReference type="NCBI Taxonomy" id="463"/>
    <lineage>
        <taxon>Bacteria</taxon>
        <taxon>Pseudomonadati</taxon>
        <taxon>Pseudomonadota</taxon>
        <taxon>Gammaproteobacteria</taxon>
        <taxon>Legionellales</taxon>
        <taxon>Legionellaceae</taxon>
        <taxon>Fluoribacter</taxon>
    </lineage>
</organism>
<keyword evidence="5" id="KW-0662">Pyridine nucleotide biosynthesis</keyword>
<dbReference type="Gene3D" id="3.90.1170.20">
    <property type="entry name" value="Quinolinate phosphoribosyl transferase, N-terminal domain"/>
    <property type="match status" value="1"/>
</dbReference>
<dbReference type="UniPathway" id="UPA00253">
    <property type="reaction ID" value="UER00331"/>
</dbReference>
<evidence type="ECO:0000313" key="13">
    <source>
        <dbReference type="EMBL" id="STO21881.1"/>
    </source>
</evidence>
<dbReference type="InterPro" id="IPR037128">
    <property type="entry name" value="Quinolinate_PRibosylTase_N_sf"/>
</dbReference>
<dbReference type="EMBL" id="UGGT01000001">
    <property type="protein sequence ID" value="STO21881.1"/>
    <property type="molecule type" value="Genomic_DNA"/>
</dbReference>
<evidence type="ECO:0000256" key="9">
    <source>
        <dbReference type="PIRNR" id="PIRNR006250"/>
    </source>
</evidence>
<feature type="domain" description="Quinolinate phosphoribosyl transferase C-terminal" evidence="11">
    <location>
        <begin position="111"/>
        <end position="274"/>
    </location>
</feature>
<dbReference type="Proteomes" id="UP000254554">
    <property type="component" value="Unassembled WGS sequence"/>
</dbReference>
<proteinExistence type="inferred from homology"/>
<protein>
    <recommendedName>
        <fullName evidence="4">nicotinate-nucleotide diphosphorylase (carboxylating)</fullName>
        <ecNumber evidence="4">2.4.2.19</ecNumber>
    </recommendedName>
    <alternativeName>
        <fullName evidence="8">Quinolinate phosphoribosyltransferase [decarboxylating]</fullName>
    </alternativeName>
</protein>
<feature type="binding site" evidence="10">
    <location>
        <begin position="260"/>
        <end position="262"/>
    </location>
    <ligand>
        <name>substrate</name>
    </ligand>
</feature>
<accession>A0A377GBM9</accession>
<dbReference type="NCBIfam" id="TIGR00078">
    <property type="entry name" value="nadC"/>
    <property type="match status" value="1"/>
</dbReference>
<evidence type="ECO:0000256" key="8">
    <source>
        <dbReference type="ARBA" id="ARBA00033102"/>
    </source>
</evidence>
<dbReference type="GO" id="GO:0009435">
    <property type="term" value="P:NAD+ biosynthetic process"/>
    <property type="evidence" value="ECO:0007669"/>
    <property type="project" value="UniProtKB-UniPathway"/>
</dbReference>
<dbReference type="Gene3D" id="3.20.20.70">
    <property type="entry name" value="Aldolase class I"/>
    <property type="match status" value="1"/>
</dbReference>
<dbReference type="Pfam" id="PF01729">
    <property type="entry name" value="QRPTase_C"/>
    <property type="match status" value="1"/>
</dbReference>
<dbReference type="OrthoDB" id="9782546at2"/>
<evidence type="ECO:0000256" key="2">
    <source>
        <dbReference type="ARBA" id="ARBA00004893"/>
    </source>
</evidence>
<feature type="binding site" evidence="10">
    <location>
        <position position="165"/>
    </location>
    <ligand>
        <name>substrate</name>
    </ligand>
</feature>
<dbReference type="PIRSF" id="PIRSF006250">
    <property type="entry name" value="NadC_ModD"/>
    <property type="match status" value="1"/>
</dbReference>
<dbReference type="GeneID" id="93291486"/>
<dbReference type="PANTHER" id="PTHR32179:SF3">
    <property type="entry name" value="NICOTINATE-NUCLEOTIDE PYROPHOSPHORYLASE [CARBOXYLATING]"/>
    <property type="match status" value="1"/>
</dbReference>
<gene>
    <name evidence="13" type="primary">nadC</name>
    <name evidence="13" type="ORF">NCTC11370_01961</name>
</gene>
<evidence type="ECO:0000256" key="4">
    <source>
        <dbReference type="ARBA" id="ARBA00011944"/>
    </source>
</evidence>
<dbReference type="AlphaFoldDB" id="A0A377GBM9"/>
<dbReference type="InterPro" id="IPR013785">
    <property type="entry name" value="Aldolase_TIM"/>
</dbReference>
<keyword evidence="7 9" id="KW-0808">Transferase</keyword>
<reference evidence="13 14" key="1">
    <citation type="submission" date="2018-06" db="EMBL/GenBank/DDBJ databases">
        <authorList>
            <consortium name="Pathogen Informatics"/>
            <person name="Doyle S."/>
        </authorList>
    </citation>
    <scope>NUCLEOTIDE SEQUENCE [LARGE SCALE GENOMIC DNA]</scope>
    <source>
        <strain evidence="13 14">NCTC11370</strain>
    </source>
</reference>
<dbReference type="EC" id="2.4.2.19" evidence="4"/>
<evidence type="ECO:0000256" key="7">
    <source>
        <dbReference type="ARBA" id="ARBA00022679"/>
    </source>
</evidence>
<feature type="binding site" evidence="10">
    <location>
        <position position="155"/>
    </location>
    <ligand>
        <name>substrate</name>
    </ligand>
</feature>
<evidence type="ECO:0000256" key="6">
    <source>
        <dbReference type="ARBA" id="ARBA00022676"/>
    </source>
</evidence>
<dbReference type="InterPro" id="IPR004393">
    <property type="entry name" value="NadC"/>
</dbReference>
<keyword evidence="14" id="KW-1185">Reference proteome</keyword>
<dbReference type="SUPFAM" id="SSF54675">
    <property type="entry name" value="Nicotinate/Quinolinate PRTase N-terminal domain-like"/>
    <property type="match status" value="1"/>
</dbReference>
<dbReference type="InterPro" id="IPR002638">
    <property type="entry name" value="Quinolinate_PRibosylTrfase_C"/>
</dbReference>
<feature type="binding site" evidence="10">
    <location>
        <begin position="131"/>
        <end position="133"/>
    </location>
    <ligand>
        <name>substrate</name>
    </ligand>
</feature>
<sequence length="280" mass="30655">MNKISIQIDADVKRALLEDVGTGDVTAELLPPNLQVRAEIISREPMLVCGQAWVNEVFKQLDDQIKLEWGVAEGVWLDKPSVLCTLHGPGRSILTGERTALNFLQTLSATASQTYHYVQKLRGTQTRILDTRKTIPGLRAAQKYAVTCGGGLNHRMGLYDAVLIKENHIAACGSVGKAVALARQNHKNILVEVEVETLEELHEALAAQPDRIMLDNFSEEMLEKAVKMNQPKRCTLEVSGGITLENIAAIGQLGVDFISVGAITKSIQAIDLSLLIRKIL</sequence>
<dbReference type="CDD" id="cd01572">
    <property type="entry name" value="QPRTase"/>
    <property type="match status" value="1"/>
</dbReference>
<evidence type="ECO:0000256" key="1">
    <source>
        <dbReference type="ARBA" id="ARBA00003237"/>
    </source>
</evidence>
<feature type="binding site" evidence="10">
    <location>
        <position position="215"/>
    </location>
    <ligand>
        <name>substrate</name>
    </ligand>
</feature>
<dbReference type="GO" id="GO:0005737">
    <property type="term" value="C:cytoplasm"/>
    <property type="evidence" value="ECO:0007669"/>
    <property type="project" value="TreeGrafter"/>
</dbReference>
<feature type="binding site" evidence="10">
    <location>
        <position position="194"/>
    </location>
    <ligand>
        <name>substrate</name>
    </ligand>
</feature>
<dbReference type="STRING" id="1094715.GCA_000236165_00464"/>
<comment type="similarity">
    <text evidence="3 9">Belongs to the NadC/ModD family.</text>
</comment>
<evidence type="ECO:0000259" key="11">
    <source>
        <dbReference type="Pfam" id="PF01729"/>
    </source>
</evidence>
<dbReference type="Pfam" id="PF02749">
    <property type="entry name" value="QRPTase_N"/>
    <property type="match status" value="1"/>
</dbReference>
<keyword evidence="6 9" id="KW-0328">Glycosyltransferase</keyword>
<dbReference type="PANTHER" id="PTHR32179">
    <property type="entry name" value="NICOTINATE-NUCLEOTIDE PYROPHOSPHORYLASE [CARBOXYLATING]"/>
    <property type="match status" value="1"/>
</dbReference>
<feature type="binding site" evidence="10">
    <location>
        <begin position="239"/>
        <end position="241"/>
    </location>
    <ligand>
        <name>substrate</name>
    </ligand>
</feature>
<evidence type="ECO:0000256" key="5">
    <source>
        <dbReference type="ARBA" id="ARBA00022642"/>
    </source>
</evidence>
<dbReference type="InterPro" id="IPR027277">
    <property type="entry name" value="NadC/ModD"/>
</dbReference>
<evidence type="ECO:0000256" key="10">
    <source>
        <dbReference type="PIRSR" id="PIRSR006250-1"/>
    </source>
</evidence>
<dbReference type="InterPro" id="IPR036068">
    <property type="entry name" value="Nicotinate_pribotase-like_C"/>
</dbReference>
<dbReference type="FunFam" id="3.20.20.70:FF:000030">
    <property type="entry name" value="Nicotinate-nucleotide pyrophosphorylase, carboxylating"/>
    <property type="match status" value="1"/>
</dbReference>
<dbReference type="InterPro" id="IPR022412">
    <property type="entry name" value="Quinolinate_PRibosylTrfase_N"/>
</dbReference>
<dbReference type="GO" id="GO:0034213">
    <property type="term" value="P:quinolinate catabolic process"/>
    <property type="evidence" value="ECO:0007669"/>
    <property type="project" value="TreeGrafter"/>
</dbReference>
<evidence type="ECO:0000256" key="3">
    <source>
        <dbReference type="ARBA" id="ARBA00009400"/>
    </source>
</evidence>